<name>A0ABR8T9H5_9ESCH</name>
<keyword evidence="2" id="KW-1185">Reference proteome</keyword>
<dbReference type="Proteomes" id="UP000605603">
    <property type="component" value="Unassembled WGS sequence"/>
</dbReference>
<gene>
    <name evidence="1" type="ORF">H9644_05185</name>
</gene>
<dbReference type="SUPFAM" id="SSF49373">
    <property type="entry name" value="Invasin/intimin cell-adhesion fragments"/>
    <property type="match status" value="1"/>
</dbReference>
<reference evidence="1 2" key="1">
    <citation type="submission" date="2020-08" db="EMBL/GenBank/DDBJ databases">
        <title>A Genomic Blueprint of the Chicken Gut Microbiome.</title>
        <authorList>
            <person name="Gilroy R."/>
            <person name="Ravi A."/>
            <person name="Getino M."/>
            <person name="Pursley I."/>
            <person name="Horton D.L."/>
            <person name="Alikhan N.-F."/>
            <person name="Baker D."/>
            <person name="Gharbi K."/>
            <person name="Hall N."/>
            <person name="Watson M."/>
            <person name="Adriaenssens E.M."/>
            <person name="Foster-Nyarko E."/>
            <person name="Jarju S."/>
            <person name="Secka A."/>
            <person name="Antonio M."/>
            <person name="Oren A."/>
            <person name="Chaudhuri R."/>
            <person name="La Ragione R.M."/>
            <person name="Hildebrand F."/>
            <person name="Pallen M.J."/>
        </authorList>
    </citation>
    <scope>NUCLEOTIDE SEQUENCE [LARGE SCALE GENOMIC DNA]</scope>
    <source>
        <strain evidence="1 2">Sa2BVA5</strain>
    </source>
</reference>
<evidence type="ECO:0000313" key="1">
    <source>
        <dbReference type="EMBL" id="MBD7972427.1"/>
    </source>
</evidence>
<dbReference type="EMBL" id="JACSQI010000002">
    <property type="protein sequence ID" value="MBD7972427.1"/>
    <property type="molecule type" value="Genomic_DNA"/>
</dbReference>
<sequence length="225" mass="25381">MMSKITGVLVDDHIYDIKNDMESSYCFPNSLFPGATFKMVIDYDPANNDKVKWSCSTNADDDILAISQDGTVTFPDVDETCIGKIFVIFATDIITNKPAGIYVFIVKRFFKYSAEIYNSVKDISPWIESMGGEFPAPLDVDSGAYCIDETHIINREVNAGLYQEWGNVGHGGWKVNTTIHDDCCIYTFDKENNLYYWLDNFGFVQIMTHLLNAQAVAFYGESLGR</sequence>
<comment type="caution">
    <text evidence="1">The sequence shown here is derived from an EMBL/GenBank/DDBJ whole genome shotgun (WGS) entry which is preliminary data.</text>
</comment>
<evidence type="ECO:0000313" key="2">
    <source>
        <dbReference type="Proteomes" id="UP000605603"/>
    </source>
</evidence>
<dbReference type="Gene3D" id="2.60.40.1080">
    <property type="match status" value="1"/>
</dbReference>
<protein>
    <submittedName>
        <fullName evidence="1">Uncharacterized protein</fullName>
    </submittedName>
</protein>
<organism evidence="1 2">
    <name type="scientific">Escherichia whittamii</name>
    <dbReference type="NCBI Taxonomy" id="2762229"/>
    <lineage>
        <taxon>Bacteria</taxon>
        <taxon>Pseudomonadati</taxon>
        <taxon>Pseudomonadota</taxon>
        <taxon>Gammaproteobacteria</taxon>
        <taxon>Enterobacterales</taxon>
        <taxon>Enterobacteriaceae</taxon>
        <taxon>Escherichia</taxon>
    </lineage>
</organism>
<dbReference type="InterPro" id="IPR008964">
    <property type="entry name" value="Invasin/intimin_cell_adhesion"/>
</dbReference>
<proteinExistence type="predicted"/>
<accession>A0ABR8T9H5</accession>